<evidence type="ECO:0000256" key="10">
    <source>
        <dbReference type="PIRSR" id="PIRSR000018-51"/>
    </source>
</evidence>
<keyword evidence="5 12" id="KW-0732">Signal</keyword>
<evidence type="ECO:0000256" key="12">
    <source>
        <dbReference type="SAM" id="SignalP"/>
    </source>
</evidence>
<evidence type="ECO:0000256" key="8">
    <source>
        <dbReference type="ARBA" id="ARBA00023136"/>
    </source>
</evidence>
<dbReference type="InterPro" id="IPR051459">
    <property type="entry name" value="Cytochrome_c-type_DH"/>
</dbReference>
<dbReference type="Gene3D" id="1.10.760.10">
    <property type="entry name" value="Cytochrome c-like domain"/>
    <property type="match status" value="2"/>
</dbReference>
<sequence length="453" mass="48768">MRSTRAAFSTIFFCAFALYIAWHASHHSPSGPLDELPLPAAHGDESNAGAAATEANAPELVKRGQYLARLGDCAACHTSDKSRPFAGGRAIPTPFGAIYSPNITPDPDTGIGQWTDADFVRAMHEGIGKGGQRLYPAFPYVAFTRVTERDVLAIRAYLNTVAPVHYKPPPNELRFPFNWRWLMIAWNLFNFDEGRFVPDPQKSAEFNRGAYLVEGLAHCEECHTPRNFMQGLRKNERFAGATQAGWQAYNITPDPLSGIGGWSDAALRAYLVTGAADGHGSAAGPMAEVVQNSTQYLTDVDVRSITTYLRVQRPIRGGVTRARDTWGQPVADDVTTLRGTSITSVNGAQLFVANCASCHNWTGAGVGASAPGAYPSLVHNSVVGAASPNNLAMVILHGVTRNTLQADVLMPAFDSELTNDQIAAISNYVTKQFGDPHATITPDQVGALRAAQQ</sequence>
<feature type="region of interest" description="Disordered" evidence="11">
    <location>
        <begin position="35"/>
        <end position="55"/>
    </location>
</feature>
<dbReference type="GO" id="GO:0016614">
    <property type="term" value="F:oxidoreductase activity, acting on CH-OH group of donors"/>
    <property type="evidence" value="ECO:0007669"/>
    <property type="project" value="InterPro"/>
</dbReference>
<keyword evidence="4 10" id="KW-0479">Metal-binding</keyword>
<dbReference type="PANTHER" id="PTHR35008:SF8">
    <property type="entry name" value="ALCOHOL DEHYDROGENASE CYTOCHROME C SUBUNIT"/>
    <property type="match status" value="1"/>
</dbReference>
<name>A0A3N6MPH8_9BURK</name>
<feature type="binding site" description="covalent" evidence="9">
    <location>
        <position position="222"/>
    </location>
    <ligand>
        <name>heme c</name>
        <dbReference type="ChEBI" id="CHEBI:61717"/>
        <label>2</label>
    </ligand>
</feature>
<organism evidence="14 15">
    <name type="scientific">Paraburkholderia dinghuensis</name>
    <dbReference type="NCBI Taxonomy" id="2305225"/>
    <lineage>
        <taxon>Bacteria</taxon>
        <taxon>Pseudomonadati</taxon>
        <taxon>Pseudomonadota</taxon>
        <taxon>Betaproteobacteria</taxon>
        <taxon>Burkholderiales</taxon>
        <taxon>Burkholderiaceae</taxon>
        <taxon>Paraburkholderia</taxon>
    </lineage>
</organism>
<comment type="subcellular location">
    <subcellularLocation>
        <location evidence="1">Cell membrane</location>
    </subcellularLocation>
</comment>
<evidence type="ECO:0000256" key="1">
    <source>
        <dbReference type="ARBA" id="ARBA00004236"/>
    </source>
</evidence>
<feature type="signal peptide" evidence="12">
    <location>
        <begin position="1"/>
        <end position="24"/>
    </location>
</feature>
<evidence type="ECO:0000256" key="2">
    <source>
        <dbReference type="ARBA" id="ARBA00022475"/>
    </source>
</evidence>
<feature type="domain" description="Cytochrome c" evidence="13">
    <location>
        <begin position="342"/>
        <end position="433"/>
    </location>
</feature>
<evidence type="ECO:0000259" key="13">
    <source>
        <dbReference type="PROSITE" id="PS51007"/>
    </source>
</evidence>
<gene>
    <name evidence="14" type="ORF">D1Y85_13695</name>
</gene>
<feature type="domain" description="Cytochrome c" evidence="13">
    <location>
        <begin position="204"/>
        <end position="313"/>
    </location>
</feature>
<dbReference type="GO" id="GO:0009055">
    <property type="term" value="F:electron transfer activity"/>
    <property type="evidence" value="ECO:0007669"/>
    <property type="project" value="InterPro"/>
</dbReference>
<feature type="domain" description="Cytochrome c" evidence="13">
    <location>
        <begin position="59"/>
        <end position="162"/>
    </location>
</feature>
<dbReference type="EMBL" id="RQIS01000009">
    <property type="protein sequence ID" value="RQH05834.1"/>
    <property type="molecule type" value="Genomic_DNA"/>
</dbReference>
<feature type="binding site" description="axial binding residue" evidence="10">
    <location>
        <position position="77"/>
    </location>
    <ligand>
        <name>heme c</name>
        <dbReference type="ChEBI" id="CHEBI:61717"/>
        <label>1</label>
    </ligand>
    <ligandPart>
        <name>Fe</name>
        <dbReference type="ChEBI" id="CHEBI:18248"/>
    </ligandPart>
</feature>
<dbReference type="PANTHER" id="PTHR35008">
    <property type="entry name" value="BLL4482 PROTEIN-RELATED"/>
    <property type="match status" value="1"/>
</dbReference>
<evidence type="ECO:0000256" key="7">
    <source>
        <dbReference type="ARBA" id="ARBA00023004"/>
    </source>
</evidence>
<dbReference type="Pfam" id="PF00034">
    <property type="entry name" value="Cytochrom_C"/>
    <property type="match status" value="2"/>
</dbReference>
<dbReference type="InterPro" id="IPR036909">
    <property type="entry name" value="Cyt_c-like_dom_sf"/>
</dbReference>
<proteinExistence type="predicted"/>
<dbReference type="PIRSF" id="PIRSF000018">
    <property type="entry name" value="Mb_ADH_cyt_c"/>
    <property type="match status" value="1"/>
</dbReference>
<keyword evidence="7 10" id="KW-0408">Iron</keyword>
<feature type="binding site" description="axial binding residue" evidence="10">
    <location>
        <position position="223"/>
    </location>
    <ligand>
        <name>heme c</name>
        <dbReference type="ChEBI" id="CHEBI:61717"/>
        <label>2</label>
    </ligand>
    <ligandPart>
        <name>Fe</name>
        <dbReference type="ChEBI" id="CHEBI:18248"/>
    </ligandPart>
</feature>
<dbReference type="GO" id="GO:0005506">
    <property type="term" value="F:iron ion binding"/>
    <property type="evidence" value="ECO:0007669"/>
    <property type="project" value="InterPro"/>
</dbReference>
<evidence type="ECO:0000313" key="14">
    <source>
        <dbReference type="EMBL" id="RQH05834.1"/>
    </source>
</evidence>
<reference evidence="14 15" key="1">
    <citation type="submission" date="2018-11" db="EMBL/GenBank/DDBJ databases">
        <title>Paraburkholderia sp. DHOA04, isolated from soil.</title>
        <authorList>
            <person name="Gao Z.-H."/>
            <person name="Qiu L.-H."/>
            <person name="Fu J.-C."/>
        </authorList>
    </citation>
    <scope>NUCLEOTIDE SEQUENCE [LARGE SCALE GENOMIC DNA]</scope>
    <source>
        <strain evidence="14 15">DHOA04</strain>
    </source>
</reference>
<dbReference type="OrthoDB" id="9809720at2"/>
<evidence type="ECO:0000313" key="15">
    <source>
        <dbReference type="Proteomes" id="UP000272778"/>
    </source>
</evidence>
<feature type="binding site" description="covalent" evidence="9">
    <location>
        <position position="76"/>
    </location>
    <ligand>
        <name>heme c</name>
        <dbReference type="ChEBI" id="CHEBI:61717"/>
        <label>1</label>
    </ligand>
</feature>
<keyword evidence="3 9" id="KW-0349">Heme</keyword>
<evidence type="ECO:0000256" key="5">
    <source>
        <dbReference type="ARBA" id="ARBA00022729"/>
    </source>
</evidence>
<feature type="binding site" description="axial binding residue" evidence="10">
    <location>
        <position position="359"/>
    </location>
    <ligand>
        <name>heme c</name>
        <dbReference type="ChEBI" id="CHEBI:61717"/>
        <label>3</label>
    </ligand>
    <ligandPart>
        <name>Fe</name>
        <dbReference type="ChEBI" id="CHEBI:18248"/>
    </ligandPart>
</feature>
<evidence type="ECO:0000256" key="9">
    <source>
        <dbReference type="PIRSR" id="PIRSR000018-50"/>
    </source>
</evidence>
<keyword evidence="6" id="KW-0677">Repeat</keyword>
<dbReference type="InterPro" id="IPR009056">
    <property type="entry name" value="Cyt_c-like_dom"/>
</dbReference>
<comment type="cofactor">
    <cofactor evidence="9">
        <name>heme c</name>
        <dbReference type="ChEBI" id="CHEBI:61717"/>
    </cofactor>
    <text evidence="9">Binds 3 heme c groups covalently per subunit.</text>
</comment>
<dbReference type="Proteomes" id="UP000272778">
    <property type="component" value="Unassembled WGS sequence"/>
</dbReference>
<comment type="caution">
    <text evidence="14">The sequence shown here is derived from an EMBL/GenBank/DDBJ whole genome shotgun (WGS) entry which is preliminary data.</text>
</comment>
<feature type="binding site" description="covalent" evidence="9">
    <location>
        <position position="219"/>
    </location>
    <ligand>
        <name>heme c</name>
        <dbReference type="ChEBI" id="CHEBI:61717"/>
        <label>2</label>
    </ligand>
</feature>
<evidence type="ECO:0000256" key="4">
    <source>
        <dbReference type="ARBA" id="ARBA00022723"/>
    </source>
</evidence>
<dbReference type="SUPFAM" id="SSF46626">
    <property type="entry name" value="Cytochrome c"/>
    <property type="match status" value="3"/>
</dbReference>
<feature type="binding site" description="covalent" evidence="9">
    <location>
        <position position="358"/>
    </location>
    <ligand>
        <name>heme c</name>
        <dbReference type="ChEBI" id="CHEBI:61717"/>
        <label>3</label>
    </ligand>
</feature>
<accession>A0A3N6MPH8</accession>
<keyword evidence="8" id="KW-0472">Membrane</keyword>
<dbReference type="GO" id="GO:0005886">
    <property type="term" value="C:plasma membrane"/>
    <property type="evidence" value="ECO:0007669"/>
    <property type="project" value="UniProtKB-SubCell"/>
</dbReference>
<feature type="binding site" description="covalent" evidence="9">
    <location>
        <position position="355"/>
    </location>
    <ligand>
        <name>heme c</name>
        <dbReference type="ChEBI" id="CHEBI:61717"/>
        <label>3</label>
    </ligand>
</feature>
<keyword evidence="2" id="KW-1003">Cell membrane</keyword>
<feature type="chain" id="PRO_5044831654" evidence="12">
    <location>
        <begin position="25"/>
        <end position="453"/>
    </location>
</feature>
<dbReference type="AlphaFoldDB" id="A0A3N6MPH8"/>
<keyword evidence="15" id="KW-1185">Reference proteome</keyword>
<evidence type="ECO:0000256" key="3">
    <source>
        <dbReference type="ARBA" id="ARBA00022617"/>
    </source>
</evidence>
<dbReference type="GO" id="GO:0020037">
    <property type="term" value="F:heme binding"/>
    <property type="evidence" value="ECO:0007669"/>
    <property type="project" value="InterPro"/>
</dbReference>
<evidence type="ECO:0000256" key="6">
    <source>
        <dbReference type="ARBA" id="ARBA00022737"/>
    </source>
</evidence>
<feature type="binding site" description="covalent" evidence="9">
    <location>
        <position position="73"/>
    </location>
    <ligand>
        <name>heme c</name>
        <dbReference type="ChEBI" id="CHEBI:61717"/>
        <label>1</label>
    </ligand>
</feature>
<evidence type="ECO:0000256" key="11">
    <source>
        <dbReference type="SAM" id="MobiDB-lite"/>
    </source>
</evidence>
<dbReference type="InterPro" id="IPR014353">
    <property type="entry name" value="Membr-bd_ADH_cyt_c"/>
</dbReference>
<protein>
    <submittedName>
        <fullName evidence="14">Cytochrome c</fullName>
    </submittedName>
</protein>
<dbReference type="PROSITE" id="PS51007">
    <property type="entry name" value="CYTC"/>
    <property type="match status" value="3"/>
</dbReference>